<accession>A0A1F5XHY3</accession>
<dbReference type="GO" id="GO:0033202">
    <property type="term" value="C:DNA helicase complex"/>
    <property type="evidence" value="ECO:0007669"/>
    <property type="project" value="TreeGrafter"/>
</dbReference>
<dbReference type="PROSITE" id="PS51217">
    <property type="entry name" value="UVRD_HELICASE_CTER"/>
    <property type="match status" value="1"/>
</dbReference>
<dbReference type="GO" id="GO:0016887">
    <property type="term" value="F:ATP hydrolysis activity"/>
    <property type="evidence" value="ECO:0007669"/>
    <property type="project" value="RHEA"/>
</dbReference>
<evidence type="ECO:0000259" key="12">
    <source>
        <dbReference type="PROSITE" id="PS51198"/>
    </source>
</evidence>
<keyword evidence="3 11" id="KW-0378">Hydrolase</keyword>
<evidence type="ECO:0000256" key="10">
    <source>
        <dbReference type="ARBA" id="ARBA00048988"/>
    </source>
</evidence>
<keyword evidence="7" id="KW-0413">Isomerase</keyword>
<dbReference type="SUPFAM" id="SSF52540">
    <property type="entry name" value="P-loop containing nucleoside triphosphate hydrolases"/>
    <property type="match status" value="1"/>
</dbReference>
<evidence type="ECO:0000256" key="3">
    <source>
        <dbReference type="ARBA" id="ARBA00022801"/>
    </source>
</evidence>
<keyword evidence="5 11" id="KW-0067">ATP-binding</keyword>
<keyword evidence="6" id="KW-0238">DNA-binding</keyword>
<keyword evidence="4 11" id="KW-0347">Helicase</keyword>
<dbReference type="Pfam" id="PF00580">
    <property type="entry name" value="UvrD-helicase"/>
    <property type="match status" value="1"/>
</dbReference>
<dbReference type="InterPro" id="IPR000212">
    <property type="entry name" value="DNA_helicase_UvrD/REP"/>
</dbReference>
<name>A0A1F5XHY3_9BACT</name>
<evidence type="ECO:0000256" key="6">
    <source>
        <dbReference type="ARBA" id="ARBA00023125"/>
    </source>
</evidence>
<feature type="binding site" evidence="11">
    <location>
        <begin position="26"/>
        <end position="33"/>
    </location>
    <ligand>
        <name>ATP</name>
        <dbReference type="ChEBI" id="CHEBI:30616"/>
    </ligand>
</feature>
<evidence type="ECO:0000256" key="1">
    <source>
        <dbReference type="ARBA" id="ARBA00009922"/>
    </source>
</evidence>
<dbReference type="InterPro" id="IPR013986">
    <property type="entry name" value="DExx_box_DNA_helicase_dom_sf"/>
</dbReference>
<feature type="domain" description="UvrD-like helicase ATP-binding" evidence="12">
    <location>
        <begin position="5"/>
        <end position="270"/>
    </location>
</feature>
<dbReference type="EC" id="5.6.2.4" evidence="9"/>
<dbReference type="PANTHER" id="PTHR11070:SF2">
    <property type="entry name" value="ATP-DEPENDENT DNA HELICASE SRS2"/>
    <property type="match status" value="1"/>
</dbReference>
<evidence type="ECO:0000313" key="15">
    <source>
        <dbReference type="Proteomes" id="UP000177346"/>
    </source>
</evidence>
<evidence type="ECO:0000256" key="2">
    <source>
        <dbReference type="ARBA" id="ARBA00022741"/>
    </source>
</evidence>
<evidence type="ECO:0000313" key="14">
    <source>
        <dbReference type="EMBL" id="OGF87518.1"/>
    </source>
</evidence>
<dbReference type="AlphaFoldDB" id="A0A1F5XHY3"/>
<dbReference type="GO" id="GO:0005524">
    <property type="term" value="F:ATP binding"/>
    <property type="evidence" value="ECO:0007669"/>
    <property type="project" value="UniProtKB-UniRule"/>
</dbReference>
<evidence type="ECO:0000256" key="11">
    <source>
        <dbReference type="PROSITE-ProRule" id="PRU00560"/>
    </source>
</evidence>
<dbReference type="Gene3D" id="1.10.10.160">
    <property type="match status" value="1"/>
</dbReference>
<gene>
    <name evidence="14" type="ORF">A3B19_02975</name>
</gene>
<dbReference type="Proteomes" id="UP000177346">
    <property type="component" value="Unassembled WGS sequence"/>
</dbReference>
<dbReference type="GO" id="GO:0000725">
    <property type="term" value="P:recombinational repair"/>
    <property type="evidence" value="ECO:0007669"/>
    <property type="project" value="TreeGrafter"/>
</dbReference>
<evidence type="ECO:0000256" key="4">
    <source>
        <dbReference type="ARBA" id="ARBA00022806"/>
    </source>
</evidence>
<comment type="similarity">
    <text evidence="1">Belongs to the helicase family. UvrD subfamily.</text>
</comment>
<proteinExistence type="inferred from homology"/>
<dbReference type="PROSITE" id="PS51198">
    <property type="entry name" value="UVRD_HELICASE_ATP_BIND"/>
    <property type="match status" value="1"/>
</dbReference>
<reference evidence="14 15" key="1">
    <citation type="journal article" date="2016" name="Nat. Commun.">
        <title>Thousands of microbial genomes shed light on interconnected biogeochemical processes in an aquifer system.</title>
        <authorList>
            <person name="Anantharaman K."/>
            <person name="Brown C.T."/>
            <person name="Hug L.A."/>
            <person name="Sharon I."/>
            <person name="Castelle C.J."/>
            <person name="Probst A.J."/>
            <person name="Thomas B.C."/>
            <person name="Singh A."/>
            <person name="Wilkins M.J."/>
            <person name="Karaoz U."/>
            <person name="Brodie E.L."/>
            <person name="Williams K.H."/>
            <person name="Hubbard S.S."/>
            <person name="Banfield J.F."/>
        </authorList>
    </citation>
    <scope>NUCLEOTIDE SEQUENCE [LARGE SCALE GENOMIC DNA]</scope>
</reference>
<dbReference type="Gene3D" id="3.40.50.300">
    <property type="entry name" value="P-loop containing nucleotide triphosphate hydrolases"/>
    <property type="match status" value="3"/>
</dbReference>
<dbReference type="GO" id="GO:0003677">
    <property type="term" value="F:DNA binding"/>
    <property type="evidence" value="ECO:0007669"/>
    <property type="project" value="UniProtKB-KW"/>
</dbReference>
<comment type="caution">
    <text evidence="14">The sequence shown here is derived from an EMBL/GenBank/DDBJ whole genome shotgun (WGS) entry which is preliminary data.</text>
</comment>
<evidence type="ECO:0000256" key="8">
    <source>
        <dbReference type="ARBA" id="ARBA00034617"/>
    </source>
</evidence>
<feature type="domain" description="UvrD-like helicase C-terminal" evidence="13">
    <location>
        <begin position="271"/>
        <end position="501"/>
    </location>
</feature>
<dbReference type="Gene3D" id="1.10.486.10">
    <property type="entry name" value="PCRA, domain 4"/>
    <property type="match status" value="2"/>
</dbReference>
<dbReference type="InterPro" id="IPR027417">
    <property type="entry name" value="P-loop_NTPase"/>
</dbReference>
<organism evidence="14 15">
    <name type="scientific">Candidatus Giovannonibacteria bacterium RIFCSPLOWO2_01_FULL_46_32</name>
    <dbReference type="NCBI Taxonomy" id="1798353"/>
    <lineage>
        <taxon>Bacteria</taxon>
        <taxon>Candidatus Giovannoniibacteriota</taxon>
    </lineage>
</organism>
<evidence type="ECO:0000256" key="9">
    <source>
        <dbReference type="ARBA" id="ARBA00034808"/>
    </source>
</evidence>
<evidence type="ECO:0000256" key="7">
    <source>
        <dbReference type="ARBA" id="ARBA00023235"/>
    </source>
</evidence>
<dbReference type="CDD" id="cd18807">
    <property type="entry name" value="SF1_C_UvrD"/>
    <property type="match status" value="1"/>
</dbReference>
<evidence type="ECO:0000259" key="13">
    <source>
        <dbReference type="PROSITE" id="PS51217"/>
    </source>
</evidence>
<sequence>MPDLNKLNPKQKEAVEATEGPVLVVAGAGAGKTKVIAERINHLIKKGFRPENILAVTFTNKAAEEMRGRINAPQTFIGTFHALGLLIIKENLARGFTILDEDDSLKLIKECLLEIRVDPKQFDPSRIRGRISLLKNHLVTAENFAEEGFFAEILGRAWRLYETKKDNQNQLDFDDLLLKPVLLLRREPEILKKYQNRWKYIHIDEYQDTNAAQYALSNLLAGARKNILAVGDVDQAIYSWRGADFKNILNFQKDYPEAKIIFLEENYRSTDIILEAANAVISRNKFRIPKNLWTKRVGEESSQIRLVFAEDEKREAEIVAAEINFLRKKIKLGEIAALYRTNAQSRALEEVFLERKIPYKITGGVRFYERREIKDLIAYLRLIRNPKDELSRKRIVNVPPRKKRKIDFDKLMENFRKESGGLGTHGLLKKIIGEIEYKDYIDDGTEKGKERWQNVEELLGLAEKIEGVDKFLEHVSLFAIDDKYEPVEDKINLMTMHSAKGLEFEAVFVVGLEEGLFPHALSLEPEDLEEERRLCYVAITRAKTRLYLTSAARRTLFGERAANMPSRFLAEIPEHLLVYVNKPEENEEIIVE</sequence>
<dbReference type="PANTHER" id="PTHR11070">
    <property type="entry name" value="UVRD / RECB / PCRA DNA HELICASE FAMILY MEMBER"/>
    <property type="match status" value="1"/>
</dbReference>
<dbReference type="InterPro" id="IPR014016">
    <property type="entry name" value="UvrD-like_ATP-bd"/>
</dbReference>
<dbReference type="GO" id="GO:0043138">
    <property type="term" value="F:3'-5' DNA helicase activity"/>
    <property type="evidence" value="ECO:0007669"/>
    <property type="project" value="UniProtKB-EC"/>
</dbReference>
<dbReference type="EMBL" id="MFIF01000005">
    <property type="protein sequence ID" value="OGF87518.1"/>
    <property type="molecule type" value="Genomic_DNA"/>
</dbReference>
<dbReference type="Pfam" id="PF13361">
    <property type="entry name" value="UvrD_C"/>
    <property type="match status" value="2"/>
</dbReference>
<dbReference type="CDD" id="cd17932">
    <property type="entry name" value="DEXQc_UvrD"/>
    <property type="match status" value="1"/>
</dbReference>
<dbReference type="InterPro" id="IPR014017">
    <property type="entry name" value="DNA_helicase_UvrD-like_C"/>
</dbReference>
<comment type="catalytic activity">
    <reaction evidence="10">
        <text>ATP + H2O = ADP + phosphate + H(+)</text>
        <dbReference type="Rhea" id="RHEA:13065"/>
        <dbReference type="ChEBI" id="CHEBI:15377"/>
        <dbReference type="ChEBI" id="CHEBI:15378"/>
        <dbReference type="ChEBI" id="CHEBI:30616"/>
        <dbReference type="ChEBI" id="CHEBI:43474"/>
        <dbReference type="ChEBI" id="CHEBI:456216"/>
        <dbReference type="EC" id="5.6.2.4"/>
    </reaction>
</comment>
<keyword evidence="2 11" id="KW-0547">Nucleotide-binding</keyword>
<protein>
    <recommendedName>
        <fullName evidence="9">DNA 3'-5' helicase</fullName>
        <ecNumber evidence="9">5.6.2.4</ecNumber>
    </recommendedName>
</protein>
<dbReference type="GO" id="GO:0005829">
    <property type="term" value="C:cytosol"/>
    <property type="evidence" value="ECO:0007669"/>
    <property type="project" value="TreeGrafter"/>
</dbReference>
<evidence type="ECO:0000256" key="5">
    <source>
        <dbReference type="ARBA" id="ARBA00022840"/>
    </source>
</evidence>
<comment type="catalytic activity">
    <reaction evidence="8">
        <text>Couples ATP hydrolysis with the unwinding of duplex DNA by translocating in the 3'-5' direction.</text>
        <dbReference type="EC" id="5.6.2.4"/>
    </reaction>
</comment>